<reference evidence="1 2" key="1">
    <citation type="submission" date="2015-06" db="EMBL/GenBank/DDBJ databases">
        <title>Genome sequencing project of Bacillus galactosidilyticus PL133.</title>
        <authorList>
            <person name="Gaiero J."/>
            <person name="Nicol R."/>
            <person name="Habash M."/>
        </authorList>
    </citation>
    <scope>NUCLEOTIDE SEQUENCE [LARGE SCALE GENOMIC DNA]</scope>
    <source>
        <strain evidence="1 2">PL133</strain>
    </source>
</reference>
<organism evidence="1 2">
    <name type="scientific">Lederbergia galactosidilytica</name>
    <dbReference type="NCBI Taxonomy" id="217031"/>
    <lineage>
        <taxon>Bacteria</taxon>
        <taxon>Bacillati</taxon>
        <taxon>Bacillota</taxon>
        <taxon>Bacilli</taxon>
        <taxon>Bacillales</taxon>
        <taxon>Bacillaceae</taxon>
        <taxon>Lederbergia</taxon>
    </lineage>
</organism>
<dbReference type="AlphaFoldDB" id="A0A0Q9YJB8"/>
<evidence type="ECO:0000313" key="2">
    <source>
        <dbReference type="Proteomes" id="UP000053881"/>
    </source>
</evidence>
<gene>
    <name evidence="1" type="ORF">ACA29_02865</name>
</gene>
<protein>
    <submittedName>
        <fullName evidence="1">Uncharacterized protein</fullName>
    </submittedName>
</protein>
<name>A0A0Q9YJB8_9BACI</name>
<dbReference type="Proteomes" id="UP000053881">
    <property type="component" value="Unassembled WGS sequence"/>
</dbReference>
<proteinExistence type="predicted"/>
<comment type="caution">
    <text evidence="1">The sequence shown here is derived from an EMBL/GenBank/DDBJ whole genome shotgun (WGS) entry which is preliminary data.</text>
</comment>
<evidence type="ECO:0000313" key="1">
    <source>
        <dbReference type="EMBL" id="KRG16839.1"/>
    </source>
</evidence>
<sequence length="154" mass="17588">MNKKVIDFRLFVIVFVLGVALLIGGCSGSANNQKSDGKADKPDTEVVRDELQVNAEQREELNKKFKEADKVLQRYIIARFEGDVDTLESMYIPDGKEDMKTSRNPEKIKFHFTVRRTSRKISLSFLISVILRSMMRQASCIIGHMYLEKGVKTV</sequence>
<dbReference type="EMBL" id="LGPB01000026">
    <property type="protein sequence ID" value="KRG16839.1"/>
    <property type="molecule type" value="Genomic_DNA"/>
</dbReference>
<dbReference type="PROSITE" id="PS51257">
    <property type="entry name" value="PROKAR_LIPOPROTEIN"/>
    <property type="match status" value="1"/>
</dbReference>
<dbReference type="PATRIC" id="fig|217031.4.peg.959"/>
<accession>A0A0Q9YJB8</accession>